<dbReference type="SMART" id="SM00382">
    <property type="entry name" value="AAA"/>
    <property type="match status" value="1"/>
</dbReference>
<dbReference type="PANTHER" id="PTHR43023">
    <property type="entry name" value="PROTEIN TRIGALACTOSYLDIACYLGLYCEROL 3, CHLOROPLASTIC"/>
    <property type="match status" value="1"/>
</dbReference>
<dbReference type="EMBL" id="NWUF01000040">
    <property type="protein sequence ID" value="PCE39927.1"/>
    <property type="molecule type" value="Genomic_DNA"/>
</dbReference>
<dbReference type="InterPro" id="IPR003593">
    <property type="entry name" value="AAA+_ATPase"/>
</dbReference>
<reference evidence="5 6" key="1">
    <citation type="submission" date="2017-09" db="EMBL/GenBank/DDBJ databases">
        <title>The Catabolism of 3,6-Dichlorosalicylic acid is Initiated by the Cytochrome P450 Monooxygenase DsmABC in Rhizorhabdus dicambivorans Ndbn-20.</title>
        <authorList>
            <person name="Na L."/>
        </authorList>
    </citation>
    <scope>NUCLEOTIDE SEQUENCE [LARGE SCALE GENOMIC DNA]</scope>
    <source>
        <strain evidence="5 6">Ndbn-20m</strain>
    </source>
</reference>
<evidence type="ECO:0000256" key="2">
    <source>
        <dbReference type="ARBA" id="ARBA00022741"/>
    </source>
</evidence>
<dbReference type="AlphaFoldDB" id="A0A2A4FP39"/>
<dbReference type="InterPro" id="IPR027417">
    <property type="entry name" value="P-loop_NTPase"/>
</dbReference>
<keyword evidence="3 5" id="KW-0067">ATP-binding</keyword>
<dbReference type="GO" id="GO:0005524">
    <property type="term" value="F:ATP binding"/>
    <property type="evidence" value="ECO:0007669"/>
    <property type="project" value="UniProtKB-KW"/>
</dbReference>
<dbReference type="KEGG" id="rdi:CMV14_24595"/>
<protein>
    <submittedName>
        <fullName evidence="5">ABC transporter ATP-binding protein</fullName>
    </submittedName>
</protein>
<organism evidence="5 6">
    <name type="scientific">Rhizorhabdus dicambivorans</name>
    <dbReference type="NCBI Taxonomy" id="1850238"/>
    <lineage>
        <taxon>Bacteria</taxon>
        <taxon>Pseudomonadati</taxon>
        <taxon>Pseudomonadota</taxon>
        <taxon>Alphaproteobacteria</taxon>
        <taxon>Sphingomonadales</taxon>
        <taxon>Sphingomonadaceae</taxon>
        <taxon>Rhizorhabdus</taxon>
    </lineage>
</organism>
<accession>A0A2A4FP39</accession>
<proteinExistence type="predicted"/>
<dbReference type="Gene3D" id="3.40.50.300">
    <property type="entry name" value="P-loop containing nucleotide triphosphate hydrolases"/>
    <property type="match status" value="1"/>
</dbReference>
<dbReference type="Proteomes" id="UP000218934">
    <property type="component" value="Unassembled WGS sequence"/>
</dbReference>
<dbReference type="OrthoDB" id="9802264at2"/>
<feature type="domain" description="ABC transporter" evidence="4">
    <location>
        <begin position="14"/>
        <end position="249"/>
    </location>
</feature>
<dbReference type="PROSITE" id="PS00211">
    <property type="entry name" value="ABC_TRANSPORTER_1"/>
    <property type="match status" value="1"/>
</dbReference>
<evidence type="ECO:0000256" key="3">
    <source>
        <dbReference type="ARBA" id="ARBA00022840"/>
    </source>
</evidence>
<name>A0A2A4FP39_9SPHN</name>
<sequence length="262" mass="28447">MSAPLETDAEDVPIRVKGLRTAFGDKVIHEDLGLEVKRGEILGVVGGSGSGKSVLLNTILGLKQPDGGSVEIFGQDIRDPQAHSEVERRIGVMFQQGALFSFLTVQENVEAPLLEHTKLTHEYVHDLARLKIKLAGLPEDAGCLKPAELSGGMRKRAGVARAIALDPDILFLDEPTAGLDPIAAAEFDDLIRTLRDALGFTVFIITHDLDTLYAICDRVAVVADKKIAAVATIKELERSDHPWIRSYLLGPRGRAAKKEKES</sequence>
<dbReference type="Pfam" id="PF00005">
    <property type="entry name" value="ABC_tran"/>
    <property type="match status" value="1"/>
</dbReference>
<gene>
    <name evidence="5" type="ORF">COO09_22985</name>
</gene>
<dbReference type="PANTHER" id="PTHR43023:SF3">
    <property type="entry name" value="PROTEIN TRIGALACTOSYLDIACYLGLYCEROL 3, CHLOROPLASTIC"/>
    <property type="match status" value="1"/>
</dbReference>
<keyword evidence="1" id="KW-0813">Transport</keyword>
<dbReference type="GO" id="GO:0016887">
    <property type="term" value="F:ATP hydrolysis activity"/>
    <property type="evidence" value="ECO:0007669"/>
    <property type="project" value="InterPro"/>
</dbReference>
<dbReference type="SUPFAM" id="SSF52540">
    <property type="entry name" value="P-loop containing nucleoside triphosphate hydrolases"/>
    <property type="match status" value="1"/>
</dbReference>
<evidence type="ECO:0000313" key="6">
    <source>
        <dbReference type="Proteomes" id="UP000218934"/>
    </source>
</evidence>
<dbReference type="RefSeq" id="WP_009824037.1">
    <property type="nucleotide sequence ID" value="NZ_CP023451.1"/>
</dbReference>
<dbReference type="InterPro" id="IPR003439">
    <property type="entry name" value="ABC_transporter-like_ATP-bd"/>
</dbReference>
<dbReference type="PROSITE" id="PS50893">
    <property type="entry name" value="ABC_TRANSPORTER_2"/>
    <property type="match status" value="1"/>
</dbReference>
<keyword evidence="2" id="KW-0547">Nucleotide-binding</keyword>
<evidence type="ECO:0000259" key="4">
    <source>
        <dbReference type="PROSITE" id="PS50893"/>
    </source>
</evidence>
<comment type="caution">
    <text evidence="5">The sequence shown here is derived from an EMBL/GenBank/DDBJ whole genome shotgun (WGS) entry which is preliminary data.</text>
</comment>
<evidence type="ECO:0000256" key="1">
    <source>
        <dbReference type="ARBA" id="ARBA00022448"/>
    </source>
</evidence>
<evidence type="ECO:0000313" key="5">
    <source>
        <dbReference type="EMBL" id="PCE39927.1"/>
    </source>
</evidence>
<keyword evidence="6" id="KW-1185">Reference proteome</keyword>
<dbReference type="InterPro" id="IPR017871">
    <property type="entry name" value="ABC_transporter-like_CS"/>
</dbReference>